<evidence type="ECO:0000313" key="2">
    <source>
        <dbReference type="WBParaSite" id="nRc.2.0.1.t13859-RA"/>
    </source>
</evidence>
<organism evidence="1 2">
    <name type="scientific">Romanomermis culicivorax</name>
    <name type="common">Nematode worm</name>
    <dbReference type="NCBI Taxonomy" id="13658"/>
    <lineage>
        <taxon>Eukaryota</taxon>
        <taxon>Metazoa</taxon>
        <taxon>Ecdysozoa</taxon>
        <taxon>Nematoda</taxon>
        <taxon>Enoplea</taxon>
        <taxon>Dorylaimia</taxon>
        <taxon>Mermithida</taxon>
        <taxon>Mermithoidea</taxon>
        <taxon>Mermithidae</taxon>
        <taxon>Romanomermis</taxon>
    </lineage>
</organism>
<dbReference type="AlphaFoldDB" id="A0A915IJ25"/>
<evidence type="ECO:0000313" key="1">
    <source>
        <dbReference type="Proteomes" id="UP000887565"/>
    </source>
</evidence>
<proteinExistence type="predicted"/>
<sequence length="102" mass="11343">MDTSAVLSCSVSCNLDVKPDEAMGNKSGTGYSPNCCSQCEKKATTYILPPETFWPSISDADLEIFFEKKDFLVIWLQALSQTIITSNPKINQTAEKIQKFLK</sequence>
<accession>A0A915IJ25</accession>
<protein>
    <submittedName>
        <fullName evidence="2">Uncharacterized protein</fullName>
    </submittedName>
</protein>
<dbReference type="Proteomes" id="UP000887565">
    <property type="component" value="Unplaced"/>
</dbReference>
<reference evidence="2" key="1">
    <citation type="submission" date="2022-11" db="UniProtKB">
        <authorList>
            <consortium name="WormBaseParasite"/>
        </authorList>
    </citation>
    <scope>IDENTIFICATION</scope>
</reference>
<keyword evidence="1" id="KW-1185">Reference proteome</keyword>
<name>A0A915IJ25_ROMCU</name>
<dbReference type="WBParaSite" id="nRc.2.0.1.t13859-RA">
    <property type="protein sequence ID" value="nRc.2.0.1.t13859-RA"/>
    <property type="gene ID" value="nRc.2.0.1.g13859"/>
</dbReference>